<keyword evidence="5" id="KW-1185">Reference proteome</keyword>
<evidence type="ECO:0000313" key="5">
    <source>
        <dbReference type="Proteomes" id="UP000593562"/>
    </source>
</evidence>
<dbReference type="InParanoid" id="A0A7J7CDN1"/>
<evidence type="ECO:0000256" key="1">
    <source>
        <dbReference type="ARBA" id="ARBA00022574"/>
    </source>
</evidence>
<dbReference type="Gene3D" id="2.130.10.10">
    <property type="entry name" value="YVTN repeat-like/Quinoprotein amine dehydrogenase"/>
    <property type="match status" value="1"/>
</dbReference>
<dbReference type="AlphaFoldDB" id="A0A7J7CDN1"/>
<evidence type="ECO:0000256" key="3">
    <source>
        <dbReference type="PROSITE-ProRule" id="PRU00221"/>
    </source>
</evidence>
<dbReference type="PANTHER" id="PTHR16038:SF4">
    <property type="entry name" value="WD REPEAT-CONTAINING PROTEIN 74"/>
    <property type="match status" value="1"/>
</dbReference>
<protein>
    <submittedName>
        <fullName evidence="4">WD repeat-containing 74</fullName>
    </submittedName>
</protein>
<keyword evidence="2" id="KW-0677">Repeat</keyword>
<sequence length="442" mass="48250">MPRTTTVDLPGCPPLRALTFDVLGLVKVVEARTKQGGVPKVVERWGEPDSSKCVLAASMNNSQSDPLLAVARRNGAIEVLNPLNGDLCVSILDVSDAGVHPENDATVGLHLFRKPRLGCASRTCTLLTCTTKGNATMRSIEVANSSADSASSGSSRTWNVCASGNILCCEVDGTENYSLFGGKGVEVNLWDLGTCSKIWSAKPPPKNSLGIFTPTWFTSTAFLDNNDHRKFVTGTNNHQVRLYDISAQRKPVISFDFRETPIRAVSQDLDGHTIYIGNGSGDLAAADIRTGKLLGCFLGKCSGSIRSITRHPEHPLLASCGLDGYLRFWDIKTRQPLSAVFLKQHLMDVIFDSNFDDQEESLPATDLLVHEAQDTNEIVINDETGIQRVKRKKAKKGTRIVMDTGVEDQGNFAYAIGKVQREQLHSIFDQLLEREGSRVLFA</sequence>
<dbReference type="GO" id="GO:0030687">
    <property type="term" value="C:preribosome, large subunit precursor"/>
    <property type="evidence" value="ECO:0007669"/>
    <property type="project" value="TreeGrafter"/>
</dbReference>
<dbReference type="InterPro" id="IPR019775">
    <property type="entry name" value="WD40_repeat_CS"/>
</dbReference>
<dbReference type="FunCoup" id="A0A7J7CDN1">
    <property type="interactions" value="1892"/>
</dbReference>
<gene>
    <name evidence="4" type="ORF">HS088_TW18G00893</name>
</gene>
<dbReference type="PROSITE" id="PS50082">
    <property type="entry name" value="WD_REPEATS_2"/>
    <property type="match status" value="1"/>
</dbReference>
<evidence type="ECO:0000313" key="4">
    <source>
        <dbReference type="EMBL" id="KAF5732202.1"/>
    </source>
</evidence>
<accession>A0A7J7CDN1</accession>
<dbReference type="SUPFAM" id="SSF50978">
    <property type="entry name" value="WD40 repeat-like"/>
    <property type="match status" value="1"/>
</dbReference>
<feature type="repeat" description="WD" evidence="3">
    <location>
        <begin position="298"/>
        <end position="339"/>
    </location>
</feature>
<dbReference type="EMBL" id="JAAARO010000018">
    <property type="protein sequence ID" value="KAF5732202.1"/>
    <property type="molecule type" value="Genomic_DNA"/>
</dbReference>
<dbReference type="InterPro" id="IPR037379">
    <property type="entry name" value="WDR74/Nsa1"/>
</dbReference>
<dbReference type="PROSITE" id="PS00678">
    <property type="entry name" value="WD_REPEATS_1"/>
    <property type="match status" value="1"/>
</dbReference>
<dbReference type="Pfam" id="PF00400">
    <property type="entry name" value="WD40"/>
    <property type="match status" value="1"/>
</dbReference>
<comment type="caution">
    <text evidence="4">The sequence shown here is derived from an EMBL/GenBank/DDBJ whole genome shotgun (WGS) entry which is preliminary data.</text>
</comment>
<proteinExistence type="predicted"/>
<dbReference type="InterPro" id="IPR001680">
    <property type="entry name" value="WD40_rpt"/>
</dbReference>
<dbReference type="GO" id="GO:0005730">
    <property type="term" value="C:nucleolus"/>
    <property type="evidence" value="ECO:0007669"/>
    <property type="project" value="InterPro"/>
</dbReference>
<dbReference type="PANTHER" id="PTHR16038">
    <property type="entry name" value="NOP SEVEN ASSOCIATED PROTEIN 1"/>
    <property type="match status" value="1"/>
</dbReference>
<organism evidence="4 5">
    <name type="scientific">Tripterygium wilfordii</name>
    <name type="common">Thunder God vine</name>
    <dbReference type="NCBI Taxonomy" id="458696"/>
    <lineage>
        <taxon>Eukaryota</taxon>
        <taxon>Viridiplantae</taxon>
        <taxon>Streptophyta</taxon>
        <taxon>Embryophyta</taxon>
        <taxon>Tracheophyta</taxon>
        <taxon>Spermatophyta</taxon>
        <taxon>Magnoliopsida</taxon>
        <taxon>eudicotyledons</taxon>
        <taxon>Gunneridae</taxon>
        <taxon>Pentapetalae</taxon>
        <taxon>rosids</taxon>
        <taxon>fabids</taxon>
        <taxon>Celastrales</taxon>
        <taxon>Celastraceae</taxon>
        <taxon>Tripterygium</taxon>
    </lineage>
</organism>
<dbReference type="SMART" id="SM00320">
    <property type="entry name" value="WD40"/>
    <property type="match status" value="2"/>
</dbReference>
<name>A0A7J7CDN1_TRIWF</name>
<reference evidence="4 5" key="1">
    <citation type="journal article" date="2020" name="Nat. Commun.">
        <title>Genome of Tripterygium wilfordii and identification of cytochrome P450 involved in triptolide biosynthesis.</title>
        <authorList>
            <person name="Tu L."/>
            <person name="Su P."/>
            <person name="Zhang Z."/>
            <person name="Gao L."/>
            <person name="Wang J."/>
            <person name="Hu T."/>
            <person name="Zhou J."/>
            <person name="Zhang Y."/>
            <person name="Zhao Y."/>
            <person name="Liu Y."/>
            <person name="Song Y."/>
            <person name="Tong Y."/>
            <person name="Lu Y."/>
            <person name="Yang J."/>
            <person name="Xu C."/>
            <person name="Jia M."/>
            <person name="Peters R.J."/>
            <person name="Huang L."/>
            <person name="Gao W."/>
        </authorList>
    </citation>
    <scope>NUCLEOTIDE SEQUENCE [LARGE SCALE GENOMIC DNA]</scope>
    <source>
        <strain evidence="5">cv. XIE 37</strain>
        <tissue evidence="4">Leaf</tissue>
    </source>
</reference>
<dbReference type="Proteomes" id="UP000593562">
    <property type="component" value="Unassembled WGS sequence"/>
</dbReference>
<keyword evidence="1 3" id="KW-0853">WD repeat</keyword>
<evidence type="ECO:0000256" key="2">
    <source>
        <dbReference type="ARBA" id="ARBA00022737"/>
    </source>
</evidence>
<dbReference type="CDD" id="cd22857">
    <property type="entry name" value="WDR74"/>
    <property type="match status" value="1"/>
</dbReference>
<dbReference type="InterPro" id="IPR015943">
    <property type="entry name" value="WD40/YVTN_repeat-like_dom_sf"/>
</dbReference>
<dbReference type="InterPro" id="IPR036322">
    <property type="entry name" value="WD40_repeat_dom_sf"/>
</dbReference>
<dbReference type="GO" id="GO:0042273">
    <property type="term" value="P:ribosomal large subunit biogenesis"/>
    <property type="evidence" value="ECO:0007669"/>
    <property type="project" value="InterPro"/>
</dbReference>